<gene>
    <name evidence="2" type="ORF">TVAG_195460</name>
</gene>
<dbReference type="EMBL" id="DS113877">
    <property type="protein sequence ID" value="EAX94084.1"/>
    <property type="molecule type" value="Genomic_DNA"/>
</dbReference>
<reference evidence="2" key="1">
    <citation type="submission" date="2006-10" db="EMBL/GenBank/DDBJ databases">
        <authorList>
            <person name="Amadeo P."/>
            <person name="Zhao Q."/>
            <person name="Wortman J."/>
            <person name="Fraser-Liggett C."/>
            <person name="Carlton J."/>
        </authorList>
    </citation>
    <scope>NUCLEOTIDE SEQUENCE</scope>
    <source>
        <strain evidence="2">G3</strain>
    </source>
</reference>
<proteinExistence type="predicted"/>
<accession>A2FLZ5</accession>
<dbReference type="VEuPathDB" id="TrichDB:TVAGG3_0963490"/>
<evidence type="ECO:0000313" key="3">
    <source>
        <dbReference type="Proteomes" id="UP000001542"/>
    </source>
</evidence>
<protein>
    <submittedName>
        <fullName evidence="2">Uncharacterized protein</fullName>
    </submittedName>
</protein>
<reference evidence="2" key="2">
    <citation type="journal article" date="2007" name="Science">
        <title>Draft genome sequence of the sexually transmitted pathogen Trichomonas vaginalis.</title>
        <authorList>
            <person name="Carlton J.M."/>
            <person name="Hirt R.P."/>
            <person name="Silva J.C."/>
            <person name="Delcher A.L."/>
            <person name="Schatz M."/>
            <person name="Zhao Q."/>
            <person name="Wortman J.R."/>
            <person name="Bidwell S.L."/>
            <person name="Alsmark U.C.M."/>
            <person name="Besteiro S."/>
            <person name="Sicheritz-Ponten T."/>
            <person name="Noel C.J."/>
            <person name="Dacks J.B."/>
            <person name="Foster P.G."/>
            <person name="Simillion C."/>
            <person name="Van de Peer Y."/>
            <person name="Miranda-Saavedra D."/>
            <person name="Barton G.J."/>
            <person name="Westrop G.D."/>
            <person name="Mueller S."/>
            <person name="Dessi D."/>
            <person name="Fiori P.L."/>
            <person name="Ren Q."/>
            <person name="Paulsen I."/>
            <person name="Zhang H."/>
            <person name="Bastida-Corcuera F.D."/>
            <person name="Simoes-Barbosa A."/>
            <person name="Brown M.T."/>
            <person name="Hayes R.D."/>
            <person name="Mukherjee M."/>
            <person name="Okumura C.Y."/>
            <person name="Schneider R."/>
            <person name="Smith A.J."/>
            <person name="Vanacova S."/>
            <person name="Villalvazo M."/>
            <person name="Haas B.J."/>
            <person name="Pertea M."/>
            <person name="Feldblyum T.V."/>
            <person name="Utterback T.R."/>
            <person name="Shu C.L."/>
            <person name="Osoegawa K."/>
            <person name="de Jong P.J."/>
            <person name="Hrdy I."/>
            <person name="Horvathova L."/>
            <person name="Zubacova Z."/>
            <person name="Dolezal P."/>
            <person name="Malik S.B."/>
            <person name="Logsdon J.M. Jr."/>
            <person name="Henze K."/>
            <person name="Gupta A."/>
            <person name="Wang C.C."/>
            <person name="Dunne R.L."/>
            <person name="Upcroft J.A."/>
            <person name="Upcroft P."/>
            <person name="White O."/>
            <person name="Salzberg S.L."/>
            <person name="Tang P."/>
            <person name="Chiu C.-H."/>
            <person name="Lee Y.-S."/>
            <person name="Embley T.M."/>
            <person name="Coombs G.H."/>
            <person name="Mottram J.C."/>
            <person name="Tachezy J."/>
            <person name="Fraser-Liggett C.M."/>
            <person name="Johnson P.J."/>
        </authorList>
    </citation>
    <scope>NUCLEOTIDE SEQUENCE [LARGE SCALE GENOMIC DNA]</scope>
    <source>
        <strain evidence="2">G3</strain>
    </source>
</reference>
<dbReference type="RefSeq" id="XP_001307014.1">
    <property type="nucleotide sequence ID" value="XM_001307013.1"/>
</dbReference>
<evidence type="ECO:0000256" key="1">
    <source>
        <dbReference type="SAM" id="MobiDB-lite"/>
    </source>
</evidence>
<organism evidence="2 3">
    <name type="scientific">Trichomonas vaginalis (strain ATCC PRA-98 / G3)</name>
    <dbReference type="NCBI Taxonomy" id="412133"/>
    <lineage>
        <taxon>Eukaryota</taxon>
        <taxon>Metamonada</taxon>
        <taxon>Parabasalia</taxon>
        <taxon>Trichomonadida</taxon>
        <taxon>Trichomonadidae</taxon>
        <taxon>Trichomonas</taxon>
    </lineage>
</organism>
<evidence type="ECO:0000313" key="2">
    <source>
        <dbReference type="EMBL" id="EAX94084.1"/>
    </source>
</evidence>
<dbReference type="KEGG" id="tva:4751818"/>
<dbReference type="InParanoid" id="A2FLZ5"/>
<keyword evidence="3" id="KW-1185">Reference proteome</keyword>
<dbReference type="AlphaFoldDB" id="A2FLZ5"/>
<dbReference type="VEuPathDB" id="TrichDB:TVAG_195460"/>
<sequence length="240" mass="28092">MIDFTAPLINLRNLPALPPPSSQSSQSQNASSDKLPREKDKIIQTPSFSEDISEIQRNIKDDEDDIQVHVHYHQNLEILERRIRNKSVGIDCTTECIADLYGTMEGFIISKDEIKILDSYNDNFDTYKIPDFWEPRVYDPEEEKLSHAESNQLKDKIEKAMEIIFQKKIGHNDSKQIINISDSDDETSKNEYNELWYLPHPPVKGYRRSIYRSPYVIQWRTANYLTDDSEDETDVEDFQL</sequence>
<dbReference type="Proteomes" id="UP000001542">
    <property type="component" value="Unassembled WGS sequence"/>
</dbReference>
<name>A2FLZ5_TRIV3</name>
<feature type="compositionally biased region" description="Low complexity" evidence="1">
    <location>
        <begin position="22"/>
        <end position="32"/>
    </location>
</feature>
<feature type="region of interest" description="Disordered" evidence="1">
    <location>
        <begin position="13"/>
        <end position="47"/>
    </location>
</feature>